<feature type="signal peptide" evidence="1">
    <location>
        <begin position="1"/>
        <end position="29"/>
    </location>
</feature>
<dbReference type="InterPro" id="IPR011059">
    <property type="entry name" value="Metal-dep_hydrolase_composite"/>
</dbReference>
<proteinExistence type="predicted"/>
<gene>
    <name evidence="3" type="ORF">CVO77_02795</name>
</gene>
<evidence type="ECO:0000313" key="4">
    <source>
        <dbReference type="Proteomes" id="UP000238954"/>
    </source>
</evidence>
<accession>A0A2S8BA07</accession>
<protein>
    <submittedName>
        <fullName evidence="3">Xaa-Pro dipeptidase</fullName>
    </submittedName>
</protein>
<dbReference type="SUPFAM" id="SSF51338">
    <property type="entry name" value="Composite domain of metallo-dependent hydrolases"/>
    <property type="match status" value="2"/>
</dbReference>
<evidence type="ECO:0000256" key="1">
    <source>
        <dbReference type="SAM" id="SignalP"/>
    </source>
</evidence>
<dbReference type="GO" id="GO:0016810">
    <property type="term" value="F:hydrolase activity, acting on carbon-nitrogen (but not peptide) bonds"/>
    <property type="evidence" value="ECO:0007669"/>
    <property type="project" value="InterPro"/>
</dbReference>
<dbReference type="EMBL" id="PHFW01000002">
    <property type="protein sequence ID" value="PQM29143.1"/>
    <property type="molecule type" value="Genomic_DNA"/>
</dbReference>
<dbReference type="PANTHER" id="PTHR43135">
    <property type="entry name" value="ALPHA-D-RIBOSE 1-METHYLPHOSPHONATE 5-TRIPHOSPHATE DIPHOSPHATASE"/>
    <property type="match status" value="1"/>
</dbReference>
<dbReference type="Gene3D" id="3.20.20.140">
    <property type="entry name" value="Metal-dependent hydrolases"/>
    <property type="match status" value="1"/>
</dbReference>
<dbReference type="OrthoDB" id="9782972at2"/>
<dbReference type="Proteomes" id="UP000238954">
    <property type="component" value="Chromosome"/>
</dbReference>
<dbReference type="InterPro" id="IPR057744">
    <property type="entry name" value="OTAase-like"/>
</dbReference>
<dbReference type="Gene3D" id="2.30.40.10">
    <property type="entry name" value="Urease, subunit C, domain 1"/>
    <property type="match status" value="1"/>
</dbReference>
<comment type="caution">
    <text evidence="3">The sequence shown here is derived from an EMBL/GenBank/DDBJ whole genome shotgun (WGS) entry which is preliminary data.</text>
</comment>
<feature type="domain" description="Amidohydrolase-related" evidence="2">
    <location>
        <begin position="89"/>
        <end position="434"/>
    </location>
</feature>
<dbReference type="Pfam" id="PF01979">
    <property type="entry name" value="Amidohydro_1"/>
    <property type="match status" value="1"/>
</dbReference>
<reference evidence="4" key="1">
    <citation type="submission" date="2017-11" db="EMBL/GenBank/DDBJ databases">
        <title>The complete genome sequence of Sphingopyxis pomeranensis sp. nov. strain WS5A3p.</title>
        <authorList>
            <person name="Kaminski M.A."/>
        </authorList>
    </citation>
    <scope>NUCLEOTIDE SEQUENCE [LARGE SCALE GENOMIC DNA]</scope>
    <source>
        <strain evidence="4">WS5A3p</strain>
    </source>
</reference>
<evidence type="ECO:0000259" key="2">
    <source>
        <dbReference type="Pfam" id="PF01979"/>
    </source>
</evidence>
<dbReference type="InterPro" id="IPR051781">
    <property type="entry name" value="Metallo-dep_Hydrolase"/>
</dbReference>
<keyword evidence="4" id="KW-1185">Reference proteome</keyword>
<dbReference type="PANTHER" id="PTHR43135:SF3">
    <property type="entry name" value="ALPHA-D-RIBOSE 1-METHYLPHOSPHONATE 5-TRIPHOSPHATE DIPHOSPHATASE"/>
    <property type="match status" value="1"/>
</dbReference>
<sequence length="437" mass="46097">MQSRVKFGGFLRGIAFGASVLLAASAVQAQDGTGQTVITAARYLDVQSGKMVEHPAIFVGADGRIASIADARTVRWGAGVKHIDLGERTLLPGLIDMHVHLTSLAEVGGYQGLRYTDSFWTVMGVVNAKKTLDAGFTTVRNVGSADFGDVGLKQAIEGGYIEGPRIIPAGYAIGATGGHCDEGGLPPSMDRKGPSVVDGPEEARAKVRWLHKYGARVIKICATGGVFSLGDSVGAQQLTLEEMKAIADEAHMLGLKVAAHAHGDDGIRTAILAGIDTIEHCSLASDETIKLAALHKSWFDMDIYNDDYILATGTANGTEQESLDKEKAIGLAQRQTFQRAVRGGVRMIFGTDAGVYPHGDNGRQFAKMVEWGMTPLQAIRAATLNGAEALSMTGDVGAIAVGRYADLIAVDGDPLANIRELEDVDAVVKGGVLVKEK</sequence>
<dbReference type="InterPro" id="IPR032466">
    <property type="entry name" value="Metal_Hydrolase"/>
</dbReference>
<feature type="chain" id="PRO_5015484768" evidence="1">
    <location>
        <begin position="30"/>
        <end position="437"/>
    </location>
</feature>
<evidence type="ECO:0000313" key="3">
    <source>
        <dbReference type="EMBL" id="PQM29143.1"/>
    </source>
</evidence>
<dbReference type="RefSeq" id="WP_106000591.1">
    <property type="nucleotide sequence ID" value="NZ_CM009578.1"/>
</dbReference>
<dbReference type="SUPFAM" id="SSF51556">
    <property type="entry name" value="Metallo-dependent hydrolases"/>
    <property type="match status" value="1"/>
</dbReference>
<dbReference type="AlphaFoldDB" id="A0A2S8BA07"/>
<dbReference type="CDD" id="cd01299">
    <property type="entry name" value="Met_dep_hydrolase_A"/>
    <property type="match status" value="1"/>
</dbReference>
<name>A0A2S8BA07_9SPHN</name>
<keyword evidence="1" id="KW-0732">Signal</keyword>
<organism evidence="3 4">
    <name type="scientific">Sphingopyxis lindanitolerans</name>
    <dbReference type="NCBI Taxonomy" id="2054227"/>
    <lineage>
        <taxon>Bacteria</taxon>
        <taxon>Pseudomonadati</taxon>
        <taxon>Pseudomonadota</taxon>
        <taxon>Alphaproteobacteria</taxon>
        <taxon>Sphingomonadales</taxon>
        <taxon>Sphingomonadaceae</taxon>
        <taxon>Sphingopyxis</taxon>
    </lineage>
</organism>
<dbReference type="InterPro" id="IPR006680">
    <property type="entry name" value="Amidohydro-rel"/>
</dbReference>